<gene>
    <name evidence="1" type="ORF">N791_14555</name>
</gene>
<dbReference type="RefSeq" id="WP_027069520.1">
    <property type="nucleotide sequence ID" value="NZ_AUHT01000006.1"/>
</dbReference>
<evidence type="ECO:0000313" key="1">
    <source>
        <dbReference type="EMBL" id="KGO98538.1"/>
    </source>
</evidence>
<sequence length="135" mass="14928">MAVIPHEALVVVADGGQARLFRNRGNERDLMLHQFEILELVNANDDGPAGVMPDGATGYRIDEATFAKQLAERLNDGALKQQYDDVVLVADDKTLGAIRPLLHKETLDRMRGEVAKTLTNTPLDDIQRILSPPRD</sequence>
<dbReference type="STRING" id="1385515.GCA_000423325_01086"/>
<accession>A0A0A0M6C7</accession>
<dbReference type="EMBL" id="AVBH01000070">
    <property type="protein sequence ID" value="KGO98538.1"/>
    <property type="molecule type" value="Genomic_DNA"/>
</dbReference>
<dbReference type="AlphaFoldDB" id="A0A0A0M6C7"/>
<dbReference type="Proteomes" id="UP000030003">
    <property type="component" value="Unassembled WGS sequence"/>
</dbReference>
<evidence type="ECO:0000313" key="2">
    <source>
        <dbReference type="Proteomes" id="UP000030003"/>
    </source>
</evidence>
<dbReference type="Pfam" id="PF18856">
    <property type="entry name" value="baeRF_family12"/>
    <property type="match status" value="1"/>
</dbReference>
<comment type="caution">
    <text evidence="1">The sequence shown here is derived from an EMBL/GenBank/DDBJ whole genome shotgun (WGS) entry which is preliminary data.</text>
</comment>
<protein>
    <submittedName>
        <fullName evidence="1">Attachment protein</fullName>
    </submittedName>
</protein>
<dbReference type="eggNOG" id="COG5622">
    <property type="taxonomic scope" value="Bacteria"/>
</dbReference>
<keyword evidence="2" id="KW-1185">Reference proteome</keyword>
<dbReference type="OrthoDB" id="9812459at2"/>
<name>A0A0A0M6C7_9GAMM</name>
<dbReference type="InterPro" id="IPR041374">
    <property type="entry name" value="BaeRF_family12"/>
</dbReference>
<organism evidence="1 2">
    <name type="scientific">Lysobacter defluvii IMMIB APB-9 = DSM 18482</name>
    <dbReference type="NCBI Taxonomy" id="1385515"/>
    <lineage>
        <taxon>Bacteria</taxon>
        <taxon>Pseudomonadati</taxon>
        <taxon>Pseudomonadota</taxon>
        <taxon>Gammaproteobacteria</taxon>
        <taxon>Lysobacterales</taxon>
        <taxon>Lysobacteraceae</taxon>
        <taxon>Novilysobacter</taxon>
    </lineage>
</organism>
<reference evidence="1 2" key="1">
    <citation type="submission" date="2013-08" db="EMBL/GenBank/DDBJ databases">
        <title>Genomic analysis of Lysobacter defluvii.</title>
        <authorList>
            <person name="Wang Q."/>
            <person name="Wang G."/>
        </authorList>
    </citation>
    <scope>NUCLEOTIDE SEQUENCE [LARGE SCALE GENOMIC DNA]</scope>
    <source>
        <strain evidence="1 2">IMMIB APB-9</strain>
    </source>
</reference>
<proteinExistence type="predicted"/>